<name>A8LZV8_SALAI</name>
<sequence length="235" mass="25142">MSSGSTSHAVTSHHLHATTAAWSLKTALEHLAQLADDEVAHIAAETLEAPALLRSPAWGRRHALGGHGDPTGGLAAVTTAPRAPRRNRWADMYTRSLRRLGWLADQLPTGPAGPNPWWRIYDTIPRLQAGTAAVITRHLVDEDTCIRAAVGGGPQRELLRGVECPACRRRDVYVQTSGPQEAWTVVCTADCRCLGLGCRCRASGAVEGVAHIWPRSAVVTGTAVTAAYALAVVRR</sequence>
<dbReference type="OrthoDB" id="3402009at2"/>
<dbReference type="AlphaFoldDB" id="A8LZV8"/>
<protein>
    <submittedName>
        <fullName evidence="1">Uncharacterized protein</fullName>
    </submittedName>
</protein>
<dbReference type="HOGENOM" id="CLU_1288111_0_0_11"/>
<evidence type="ECO:0000313" key="1">
    <source>
        <dbReference type="EMBL" id="ABV99472.1"/>
    </source>
</evidence>
<dbReference type="PATRIC" id="fig|391037.6.peg.3707"/>
<dbReference type="EMBL" id="CP000850">
    <property type="protein sequence ID" value="ABV99472.1"/>
    <property type="molecule type" value="Genomic_DNA"/>
</dbReference>
<proteinExistence type="predicted"/>
<dbReference type="eggNOG" id="ENOG50342IR">
    <property type="taxonomic scope" value="Bacteria"/>
</dbReference>
<organism evidence="1">
    <name type="scientific">Salinispora arenicola (strain CNS-205)</name>
    <dbReference type="NCBI Taxonomy" id="391037"/>
    <lineage>
        <taxon>Bacteria</taxon>
        <taxon>Bacillati</taxon>
        <taxon>Actinomycetota</taxon>
        <taxon>Actinomycetes</taxon>
        <taxon>Micromonosporales</taxon>
        <taxon>Micromonosporaceae</taxon>
        <taxon>Salinispora</taxon>
    </lineage>
</organism>
<reference evidence="1" key="1">
    <citation type="submission" date="2007-10" db="EMBL/GenBank/DDBJ databases">
        <title>Complete sequence of Salinispora arenicola CNS-205.</title>
        <authorList>
            <consortium name="US DOE Joint Genome Institute"/>
            <person name="Copeland A."/>
            <person name="Lucas S."/>
            <person name="Lapidus A."/>
            <person name="Barry K."/>
            <person name="Glavina del Rio T."/>
            <person name="Dalin E."/>
            <person name="Tice H."/>
            <person name="Pitluck S."/>
            <person name="Foster B."/>
            <person name="Schmutz J."/>
            <person name="Larimer F."/>
            <person name="Land M."/>
            <person name="Hauser L."/>
            <person name="Kyrpides N."/>
            <person name="Ivanova N."/>
            <person name="Jensen P.R."/>
            <person name="Moore B.S."/>
            <person name="Penn K."/>
            <person name="Jenkins C."/>
            <person name="Udwary D."/>
            <person name="Xiang L."/>
            <person name="Gontang E."/>
            <person name="Richardson P."/>
        </authorList>
    </citation>
    <scope>NUCLEOTIDE SEQUENCE [LARGE SCALE GENOMIC DNA]</scope>
    <source>
        <strain evidence="1">CNS-205</strain>
    </source>
</reference>
<gene>
    <name evidence="1" type="ordered locus">Sare_3678</name>
</gene>
<dbReference type="STRING" id="391037.Sare_3678"/>
<dbReference type="KEGG" id="saq:Sare_3678"/>
<accession>A8LZV8</accession>